<evidence type="ECO:0000313" key="1">
    <source>
        <dbReference type="EMBL" id="KAL2856118.1"/>
    </source>
</evidence>
<keyword evidence="2" id="KW-1185">Reference proteome</keyword>
<reference evidence="1 2" key="1">
    <citation type="submission" date="2024-07" db="EMBL/GenBank/DDBJ databases">
        <title>Section-level genome sequencing and comparative genomics of Aspergillus sections Usti and Cavernicolus.</title>
        <authorList>
            <consortium name="Lawrence Berkeley National Laboratory"/>
            <person name="Nybo J.L."/>
            <person name="Vesth T.C."/>
            <person name="Theobald S."/>
            <person name="Frisvad J.C."/>
            <person name="Larsen T.O."/>
            <person name="Kjaerboelling I."/>
            <person name="Rothschild-Mancinelli K."/>
            <person name="Lyhne E.K."/>
            <person name="Kogle M.E."/>
            <person name="Barry K."/>
            <person name="Clum A."/>
            <person name="Na H."/>
            <person name="Ledsgaard L."/>
            <person name="Lin J."/>
            <person name="Lipzen A."/>
            <person name="Kuo A."/>
            <person name="Riley R."/>
            <person name="Mondo S."/>
            <person name="LaButti K."/>
            <person name="Haridas S."/>
            <person name="Pangalinan J."/>
            <person name="Salamov A.A."/>
            <person name="Simmons B.A."/>
            <person name="Magnuson J.K."/>
            <person name="Chen J."/>
            <person name="Drula E."/>
            <person name="Henrissat B."/>
            <person name="Wiebenga A."/>
            <person name="Lubbers R.J."/>
            <person name="Gomes A.C."/>
            <person name="Macurrencykelacurrency M.R."/>
            <person name="Stajich J."/>
            <person name="Grigoriev I.V."/>
            <person name="Mortensen U.H."/>
            <person name="De vries R.P."/>
            <person name="Baker S.E."/>
            <person name="Andersen M.R."/>
        </authorList>
    </citation>
    <scope>NUCLEOTIDE SEQUENCE [LARGE SCALE GENOMIC DNA]</scope>
    <source>
        <strain evidence="1 2">CBS 756.74</strain>
    </source>
</reference>
<comment type="caution">
    <text evidence="1">The sequence shown here is derived from an EMBL/GenBank/DDBJ whole genome shotgun (WGS) entry which is preliminary data.</text>
</comment>
<accession>A0ABR4KUZ9</accession>
<dbReference type="GeneID" id="98152750"/>
<gene>
    <name evidence="1" type="ORF">BJX68DRAFT_203083</name>
</gene>
<proteinExistence type="predicted"/>
<sequence length="198" mass="21723">MSPLTKFWLTKVKDPASFSDQTFLGLLRDATSFCASYTNPNNDPSTPTMHAFYRVVNTKGNGSSPSDLLLMVSGYPSQELNEEVHNVYMPEYGARMFQYVEHVSLRQVELVSSELPLVEKVVVSCTTGGSEGPKDGQVGGWDTWQQTPEARAIISAQGGRKDGIGGERVWVGVEPWLDTEETLGSGQEVFYCEMIASG</sequence>
<organism evidence="1 2">
    <name type="scientific">Aspergillus pseudodeflectus</name>
    <dbReference type="NCBI Taxonomy" id="176178"/>
    <lineage>
        <taxon>Eukaryota</taxon>
        <taxon>Fungi</taxon>
        <taxon>Dikarya</taxon>
        <taxon>Ascomycota</taxon>
        <taxon>Pezizomycotina</taxon>
        <taxon>Eurotiomycetes</taxon>
        <taxon>Eurotiomycetidae</taxon>
        <taxon>Eurotiales</taxon>
        <taxon>Aspergillaceae</taxon>
        <taxon>Aspergillus</taxon>
        <taxon>Aspergillus subgen. Nidulantes</taxon>
    </lineage>
</organism>
<dbReference type="EMBL" id="JBFXLR010000008">
    <property type="protein sequence ID" value="KAL2856118.1"/>
    <property type="molecule type" value="Genomic_DNA"/>
</dbReference>
<dbReference type="RefSeq" id="XP_070902276.1">
    <property type="nucleotide sequence ID" value="XM_071037586.1"/>
</dbReference>
<protein>
    <submittedName>
        <fullName evidence="1">Uncharacterized protein</fullName>
    </submittedName>
</protein>
<name>A0ABR4KUZ9_9EURO</name>
<dbReference type="Proteomes" id="UP001610444">
    <property type="component" value="Unassembled WGS sequence"/>
</dbReference>
<evidence type="ECO:0000313" key="2">
    <source>
        <dbReference type="Proteomes" id="UP001610444"/>
    </source>
</evidence>